<evidence type="ECO:0000256" key="4">
    <source>
        <dbReference type="ARBA" id="ARBA00023054"/>
    </source>
</evidence>
<dbReference type="SMART" id="SM01313">
    <property type="entry name" value="Sec3-PIP2_bind"/>
    <property type="match status" value="1"/>
</dbReference>
<dbReference type="GO" id="GO:0005886">
    <property type="term" value="C:plasma membrane"/>
    <property type="evidence" value="ECO:0007669"/>
    <property type="project" value="TreeGrafter"/>
</dbReference>
<evidence type="ECO:0000256" key="1">
    <source>
        <dbReference type="ARBA" id="ARBA00006518"/>
    </source>
</evidence>
<feature type="region of interest" description="Disordered" evidence="5">
    <location>
        <begin position="210"/>
        <end position="617"/>
    </location>
</feature>
<dbReference type="OrthoDB" id="27109at2759"/>
<keyword evidence="8" id="KW-1185">Reference proteome</keyword>
<sequence>MDPRYRQQQGPGLPSGPQSGIRTPQRPSQNSLLSGASSTTPSQSGQMTRAERFEEEKQRIIESCFFKTDESGQLAESYITHIKVTEDSSYPQTPHPPDSSTANKERMIIVAVKNTGRVRLHKARENANKSFSIGKTWNMEELTAVMSWNHLTPRSEEEAQLKSWAGDVGFTVTIAKQYYWQAGTEKEKEFFIASLVKIFRKYTQGKLPELRGFSPREMEQMTGSSGSGSASSSRVGSGTSPGRPPQPPPFSPDRGLTSANFAAQRNLTPQTDGQPFDPSSGRPMPGNRPTTANSDRSNFSQGRSPSALSGTPPPSGFFGSQDPGRQPRLQTSRDGNLRQQNSRDPLMPPRGALPTNGSFTSVASSRGEFGQQRNGTPDSLVQSRQAALNQPDRSPSRTPDALQIQKHGEQAGPNGLGIGNVQDRWRSNGAPPGPPPSQDVPMPLRPANGATVTPKGSQTSLTDQPVPERRRPFMTGAQMNGSQSTVNKGPTSQPMPPTPTKPRQEMVSPPAFRNNDVQAMPDGRLMGVPGAFIDSPAPSDKLEKEGLIPPPLKPSAPSQMGSRPAPLPAKLEPELPPATKETNVPSDGKPKDGGQLDDGTDLSRPGLGPMFGGQKKSARDLFKSAATKYGAFVPRAGGAAAKLKAGEVSKNEPDGISGVVPAPGLLRTRTDDSVKVDSPATDTSIQATPTSALASGSKDQIPPSAEPVPEVTVSSPISPFKDNENALPVQQYEMLKEIEAEVPVENAQQKKAKADKEETARRKKRRSQQQNKYLSVLGVDSTVLENRGLDFEMMLDDFGWGTSVAQAKTIEALEADVRREISRVEAGSWLGHLEQKDDRVEAVEMLLDKTIAEVDELDGLLTLYSVELGSLNDDIAFIEAQSQGLQVQTANQKLLQTELQSLVDTISITPRQLEALKRATPSNPDGLDSIEQALLLLYKAMVTIDPTIRQGNRLQSSAGLNNELSTMVALREKGGQYFSESTTFLSRFTEFMRMGFPAAFMQVDKSGGVKLSIESHDAARAELWQYSPIMLFAKEIDPPQWEALLVAYQKAARDSYQAEFTANEKAWKQLARKPTGDEQEVLFTFNEKDDASLTGTARKLTVKRSQTLARGLRTASGEKAATKSMQSGSLWPFEAFSGAMDEMIPLMSMEQNFVVDFFHATGTQYIDFADAVAAAPPESRRGTNLRARKAFEPDRNLAARITAAMADMYSFFPREINDFVSWAVRDDPLQGIGIMHALHRNNSFEDTNQEFLTKTLTEIANALASRWNRFVEEQIRAIEDTKVKTKKRKGVIGFIKIFPNFSAAIENMLPSALEEPASASEVRRMVDVGYGRINKAMFESLRVIAKESPGMAPGSAAAGGLSADPEDKEALNYQILHIENMNHYVEEVETRGDAVLEEGKREAQEEMEEHLGRYVDAVLRRPLGKVMDFLDSIGHAVKNLPIGTPPTAIATKSSTSTSAFRKLIQSTDQKELRKGVEALKKRVDKHFGDADDLNLSRHLVGTVLKHCEGTYVGIFQQVQDAGREIYEGEAGDGVLATRDEVGKWFRPSR</sequence>
<protein>
    <submittedName>
        <fullName evidence="7">Exocyst complex component SEC3</fullName>
    </submittedName>
</protein>
<dbReference type="InterPro" id="IPR048628">
    <property type="entry name" value="Sec3_C"/>
</dbReference>
<keyword evidence="2" id="KW-0813">Transport</keyword>
<evidence type="ECO:0000313" key="7">
    <source>
        <dbReference type="EMBL" id="TID15369.1"/>
    </source>
</evidence>
<evidence type="ECO:0000256" key="3">
    <source>
        <dbReference type="ARBA" id="ARBA00022483"/>
    </source>
</evidence>
<dbReference type="FunFam" id="2.30.29.90:FF:000003">
    <property type="entry name" value="Exocyst complex component Sec3"/>
    <property type="match status" value="1"/>
</dbReference>
<feature type="compositionally biased region" description="Polar residues" evidence="5">
    <location>
        <begin position="371"/>
        <end position="397"/>
    </location>
</feature>
<feature type="compositionally biased region" description="Polar residues" evidence="5">
    <location>
        <begin position="680"/>
        <end position="698"/>
    </location>
</feature>
<dbReference type="Proteomes" id="UP000298493">
    <property type="component" value="Unassembled WGS sequence"/>
</dbReference>
<name>A0A4Z1NI94_9PEZI</name>
<dbReference type="EMBL" id="SNSC02000021">
    <property type="protein sequence ID" value="TID15369.1"/>
    <property type="molecule type" value="Genomic_DNA"/>
</dbReference>
<feature type="region of interest" description="Disordered" evidence="5">
    <location>
        <begin position="640"/>
        <end position="722"/>
    </location>
</feature>
<dbReference type="CDD" id="cd13315">
    <property type="entry name" value="PH_Sec3"/>
    <property type="match status" value="1"/>
</dbReference>
<accession>A0A4Z1NI94</accession>
<dbReference type="GO" id="GO:0006893">
    <property type="term" value="P:Golgi to plasma membrane transport"/>
    <property type="evidence" value="ECO:0007669"/>
    <property type="project" value="TreeGrafter"/>
</dbReference>
<dbReference type="Gene3D" id="2.30.29.90">
    <property type="match status" value="1"/>
</dbReference>
<feature type="compositionally biased region" description="Polar residues" evidence="5">
    <location>
        <begin position="288"/>
        <end position="309"/>
    </location>
</feature>
<dbReference type="GO" id="GO:0005546">
    <property type="term" value="F:phosphatidylinositol-4,5-bisphosphate binding"/>
    <property type="evidence" value="ECO:0007669"/>
    <property type="project" value="TreeGrafter"/>
</dbReference>
<feature type="compositionally biased region" description="Low complexity" evidence="5">
    <location>
        <begin position="7"/>
        <end position="20"/>
    </location>
</feature>
<dbReference type="InterPro" id="IPR019160">
    <property type="entry name" value="Sec3_CC"/>
</dbReference>
<dbReference type="GO" id="GO:0006887">
    <property type="term" value="P:exocytosis"/>
    <property type="evidence" value="ECO:0007669"/>
    <property type="project" value="UniProtKB-KW"/>
</dbReference>
<organism evidence="7 8">
    <name type="scientific">Venturia nashicola</name>
    <dbReference type="NCBI Taxonomy" id="86259"/>
    <lineage>
        <taxon>Eukaryota</taxon>
        <taxon>Fungi</taxon>
        <taxon>Dikarya</taxon>
        <taxon>Ascomycota</taxon>
        <taxon>Pezizomycotina</taxon>
        <taxon>Dothideomycetes</taxon>
        <taxon>Pleosporomycetidae</taxon>
        <taxon>Venturiales</taxon>
        <taxon>Venturiaceae</taxon>
        <taxon>Venturia</taxon>
    </lineage>
</organism>
<gene>
    <name evidence="7" type="ORF">E6O75_ATG08622</name>
</gene>
<dbReference type="Pfam" id="PF15277">
    <property type="entry name" value="Sec3-PIP2_bind"/>
    <property type="match status" value="1"/>
</dbReference>
<feature type="compositionally biased region" description="Low complexity" evidence="5">
    <location>
        <begin position="223"/>
        <end position="241"/>
    </location>
</feature>
<reference evidence="7 8" key="1">
    <citation type="submission" date="2019-04" db="EMBL/GenBank/DDBJ databases">
        <title>High contiguity whole genome sequence and gene annotation resource for two Venturia nashicola isolates.</title>
        <authorList>
            <person name="Prokchorchik M."/>
            <person name="Won K."/>
            <person name="Lee Y."/>
            <person name="Choi E.D."/>
            <person name="Segonzac C."/>
            <person name="Sohn K.H."/>
        </authorList>
    </citation>
    <scope>NUCLEOTIDE SEQUENCE [LARGE SCALE GENOMIC DNA]</scope>
    <source>
        <strain evidence="7 8">PRI2</strain>
    </source>
</reference>
<evidence type="ECO:0000313" key="8">
    <source>
        <dbReference type="Proteomes" id="UP000298493"/>
    </source>
</evidence>
<comment type="caution">
    <text evidence="7">The sequence shown here is derived from an EMBL/GenBank/DDBJ whole genome shotgun (WGS) entry which is preliminary data.</text>
</comment>
<feature type="compositionally biased region" description="Basic and acidic residues" evidence="5">
    <location>
        <begin position="644"/>
        <end position="653"/>
    </location>
</feature>
<feature type="compositionally biased region" description="Polar residues" evidence="5">
    <location>
        <begin position="328"/>
        <end position="343"/>
    </location>
</feature>
<feature type="region of interest" description="Disordered" evidence="5">
    <location>
        <begin position="1"/>
        <end position="54"/>
    </location>
</feature>
<dbReference type="Pfam" id="PF20654">
    <property type="entry name" value="Sec3_C-term"/>
    <property type="match status" value="1"/>
</dbReference>
<dbReference type="InterPro" id="IPR028258">
    <property type="entry name" value="Sec3-PIP2_bind"/>
</dbReference>
<keyword evidence="3" id="KW-0268">Exocytosis</keyword>
<feature type="domain" description="Exocyst complex component Sec3 PIP2-binding N-terminal" evidence="6">
    <location>
        <begin position="101"/>
        <end position="202"/>
    </location>
</feature>
<evidence type="ECO:0000256" key="2">
    <source>
        <dbReference type="ARBA" id="ARBA00022448"/>
    </source>
</evidence>
<feature type="compositionally biased region" description="Polar residues" evidence="5">
    <location>
        <begin position="257"/>
        <end position="273"/>
    </location>
</feature>
<feature type="compositionally biased region" description="Pro residues" evidence="5">
    <location>
        <begin position="242"/>
        <end position="251"/>
    </location>
</feature>
<feature type="compositionally biased region" description="Polar residues" evidence="5">
    <location>
        <begin position="450"/>
        <end position="463"/>
    </location>
</feature>
<feature type="compositionally biased region" description="Polar residues" evidence="5">
    <location>
        <begin position="21"/>
        <end position="47"/>
    </location>
</feature>
<feature type="compositionally biased region" description="Polar residues" evidence="5">
    <location>
        <begin position="355"/>
        <end position="364"/>
    </location>
</feature>
<evidence type="ECO:0000259" key="6">
    <source>
        <dbReference type="SMART" id="SM01313"/>
    </source>
</evidence>
<dbReference type="STRING" id="86259.A0A4Z1NI94"/>
<proteinExistence type="inferred from homology"/>
<evidence type="ECO:0000256" key="5">
    <source>
        <dbReference type="SAM" id="MobiDB-lite"/>
    </source>
</evidence>
<dbReference type="PANTHER" id="PTHR16092:SF14">
    <property type="entry name" value="EXOCYST COMPLEX COMPONENT 1 ISOFORM X1"/>
    <property type="match status" value="1"/>
</dbReference>
<keyword evidence="4" id="KW-0175">Coiled coil</keyword>
<feature type="region of interest" description="Disordered" evidence="5">
    <location>
        <begin position="746"/>
        <end position="769"/>
    </location>
</feature>
<dbReference type="GO" id="GO:0000145">
    <property type="term" value="C:exocyst"/>
    <property type="evidence" value="ECO:0007669"/>
    <property type="project" value="InterPro"/>
</dbReference>
<dbReference type="PANTHER" id="PTHR16092">
    <property type="entry name" value="SEC3/SYNTAXIN-RELATED"/>
    <property type="match status" value="1"/>
</dbReference>
<feature type="compositionally biased region" description="Polar residues" evidence="5">
    <location>
        <begin position="477"/>
        <end position="492"/>
    </location>
</feature>
<dbReference type="Pfam" id="PF09763">
    <property type="entry name" value="Sec3_CC"/>
    <property type="match status" value="1"/>
</dbReference>
<comment type="similarity">
    <text evidence="1">Belongs to the SEC3 family.</text>
</comment>